<gene>
    <name evidence="1" type="ORF">SRO942_LOCUS50468</name>
</gene>
<feature type="non-terminal residue" evidence="1">
    <location>
        <position position="1"/>
    </location>
</feature>
<reference evidence="1" key="1">
    <citation type="submission" date="2021-02" db="EMBL/GenBank/DDBJ databases">
        <authorList>
            <person name="Nowell W R."/>
        </authorList>
    </citation>
    <scope>NUCLEOTIDE SEQUENCE</scope>
</reference>
<dbReference type="Proteomes" id="UP000681722">
    <property type="component" value="Unassembled WGS sequence"/>
</dbReference>
<dbReference type="EMBL" id="CAJOBC010143381">
    <property type="protein sequence ID" value="CAF4653371.1"/>
    <property type="molecule type" value="Genomic_DNA"/>
</dbReference>
<comment type="caution">
    <text evidence="1">The sequence shown here is derived from an EMBL/GenBank/DDBJ whole genome shotgun (WGS) entry which is preliminary data.</text>
</comment>
<name>A0A8S2ZX25_9BILA</name>
<evidence type="ECO:0000313" key="2">
    <source>
        <dbReference type="Proteomes" id="UP000681722"/>
    </source>
</evidence>
<proteinExistence type="predicted"/>
<dbReference type="OrthoDB" id="10051975at2759"/>
<dbReference type="AlphaFoldDB" id="A0A8S2ZX25"/>
<accession>A0A8S2ZX25</accession>
<organism evidence="1 2">
    <name type="scientific">Didymodactylos carnosus</name>
    <dbReference type="NCBI Taxonomy" id="1234261"/>
    <lineage>
        <taxon>Eukaryota</taxon>
        <taxon>Metazoa</taxon>
        <taxon>Spiralia</taxon>
        <taxon>Gnathifera</taxon>
        <taxon>Rotifera</taxon>
        <taxon>Eurotatoria</taxon>
        <taxon>Bdelloidea</taxon>
        <taxon>Philodinida</taxon>
        <taxon>Philodinidae</taxon>
        <taxon>Didymodactylos</taxon>
    </lineage>
</organism>
<protein>
    <submittedName>
        <fullName evidence="1">Uncharacterized protein</fullName>
    </submittedName>
</protein>
<evidence type="ECO:0000313" key="1">
    <source>
        <dbReference type="EMBL" id="CAF4653371.1"/>
    </source>
</evidence>
<sequence>MVYVAINKLERHLEGKDIDQDGKCIIIDDRHEGNNFFRQRLRQLLSTMFSFDNRHLAAALLHPQYRKLTYADDYRRGITHVYVREQIKKM</sequence>